<dbReference type="PANTHER" id="PTHR33734:SF22">
    <property type="entry name" value="MEMBRANE-BOUND LYTIC MUREIN TRANSGLYCOSYLASE D"/>
    <property type="match status" value="1"/>
</dbReference>
<dbReference type="PROSITE" id="PS51782">
    <property type="entry name" value="LYSM"/>
    <property type="match status" value="1"/>
</dbReference>
<dbReference type="RefSeq" id="WP_106520644.1">
    <property type="nucleotide sequence ID" value="NZ_PYGD01000001.1"/>
</dbReference>
<reference evidence="4 5" key="1">
    <citation type="submission" date="2018-03" db="EMBL/GenBank/DDBJ databases">
        <title>Genomic Encyclopedia of Type Strains, Phase III (KMG-III): the genomes of soil and plant-associated and newly described type strains.</title>
        <authorList>
            <person name="Whitman W."/>
        </authorList>
    </citation>
    <scope>NUCLEOTIDE SEQUENCE [LARGE SCALE GENOMIC DNA]</scope>
    <source>
        <strain evidence="4 5">CGMCC 1.12700</strain>
    </source>
</reference>
<keyword evidence="5" id="KW-1185">Reference proteome</keyword>
<dbReference type="OrthoDB" id="2149800at2"/>
<keyword evidence="2" id="KW-0732">Signal</keyword>
<evidence type="ECO:0000256" key="1">
    <source>
        <dbReference type="SAM" id="MobiDB-lite"/>
    </source>
</evidence>
<accession>A0A2P8D9K3</accession>
<comment type="caution">
    <text evidence="4">The sequence shown here is derived from an EMBL/GenBank/DDBJ whole genome shotgun (WGS) entry which is preliminary data.</text>
</comment>
<dbReference type="PANTHER" id="PTHR33734">
    <property type="entry name" value="LYSM DOMAIN-CONTAINING GPI-ANCHORED PROTEIN 2"/>
    <property type="match status" value="1"/>
</dbReference>
<dbReference type="CDD" id="cd00118">
    <property type="entry name" value="LysM"/>
    <property type="match status" value="1"/>
</dbReference>
<dbReference type="EMBL" id="PYGD01000001">
    <property type="protein sequence ID" value="PSK93899.1"/>
    <property type="molecule type" value="Genomic_DNA"/>
</dbReference>
<dbReference type="InterPro" id="IPR036779">
    <property type="entry name" value="LysM_dom_sf"/>
</dbReference>
<sequence>MTRHYLLSALLLLLFFVPAKAQDTLWVQQQDNKPYLSHRVRRGENLFLLSRRYSVPPAVLADVNDVNYQDGLVAGSRFRVPIDKYNYIRIESMVDSRALYYRAEPEDNLHSISRMFNVSQGTIQRWNHMQDADVTGGDVLLVGWIAYDKSQQPFITATAAAADTPVGRDTKSTNVKTLPTVKTGKPVPAPVPVPLNKPVNDSAGKATAISTPEEEESHALARQFKEEDQGGPVTEESGAAVFYTLKSAAAGVYYAFHNSARKGSVIKVLNPASNKMIYAKVIGPLPQLKEYHNAVLGLSSNAMKTLGARDRRMFCKLKYR</sequence>
<organism evidence="4 5">
    <name type="scientific">Taibaiella chishuiensis</name>
    <dbReference type="NCBI Taxonomy" id="1434707"/>
    <lineage>
        <taxon>Bacteria</taxon>
        <taxon>Pseudomonadati</taxon>
        <taxon>Bacteroidota</taxon>
        <taxon>Chitinophagia</taxon>
        <taxon>Chitinophagales</taxon>
        <taxon>Chitinophagaceae</taxon>
        <taxon>Taibaiella</taxon>
    </lineage>
</organism>
<protein>
    <submittedName>
        <fullName evidence="4">LysM domain-containing protein</fullName>
    </submittedName>
</protein>
<dbReference type="AlphaFoldDB" id="A0A2P8D9K3"/>
<dbReference type="SMART" id="SM00257">
    <property type="entry name" value="LysM"/>
    <property type="match status" value="2"/>
</dbReference>
<dbReference type="InterPro" id="IPR018392">
    <property type="entry name" value="LysM"/>
</dbReference>
<dbReference type="Proteomes" id="UP000240572">
    <property type="component" value="Unassembled WGS sequence"/>
</dbReference>
<evidence type="ECO:0000259" key="3">
    <source>
        <dbReference type="PROSITE" id="PS51782"/>
    </source>
</evidence>
<feature type="domain" description="LysM" evidence="3">
    <location>
        <begin position="99"/>
        <end position="142"/>
    </location>
</feature>
<proteinExistence type="predicted"/>
<evidence type="ECO:0000313" key="5">
    <source>
        <dbReference type="Proteomes" id="UP000240572"/>
    </source>
</evidence>
<feature type="signal peptide" evidence="2">
    <location>
        <begin position="1"/>
        <end position="21"/>
    </location>
</feature>
<dbReference type="SUPFAM" id="SSF54106">
    <property type="entry name" value="LysM domain"/>
    <property type="match status" value="2"/>
</dbReference>
<feature type="region of interest" description="Disordered" evidence="1">
    <location>
        <begin position="165"/>
        <end position="216"/>
    </location>
</feature>
<dbReference type="Pfam" id="PF01476">
    <property type="entry name" value="LysM"/>
    <property type="match status" value="2"/>
</dbReference>
<dbReference type="Gene3D" id="3.10.350.10">
    <property type="entry name" value="LysM domain"/>
    <property type="match status" value="2"/>
</dbReference>
<evidence type="ECO:0000256" key="2">
    <source>
        <dbReference type="SAM" id="SignalP"/>
    </source>
</evidence>
<gene>
    <name evidence="4" type="ORF">B0I18_10147</name>
</gene>
<name>A0A2P8D9K3_9BACT</name>
<feature type="chain" id="PRO_5015104243" evidence="2">
    <location>
        <begin position="22"/>
        <end position="320"/>
    </location>
</feature>
<evidence type="ECO:0000313" key="4">
    <source>
        <dbReference type="EMBL" id="PSK93899.1"/>
    </source>
</evidence>